<gene>
    <name evidence="1" type="ORF">CLMAG_59580</name>
    <name evidence="2" type="ORF">CLMAG_60480</name>
</gene>
<proteinExistence type="predicted"/>
<dbReference type="EMBL" id="LWAE01000015">
    <property type="protein sequence ID" value="KZL88669.1"/>
    <property type="molecule type" value="Genomic_DNA"/>
</dbReference>
<evidence type="ECO:0000313" key="3">
    <source>
        <dbReference type="Proteomes" id="UP000076603"/>
    </source>
</evidence>
<name>A0A162QNM5_9CLOT</name>
<accession>A0A162QNM5</accession>
<dbReference type="EMBL" id="LWAE01000015">
    <property type="protein sequence ID" value="KZL88759.1"/>
    <property type="molecule type" value="Genomic_DNA"/>
</dbReference>
<comment type="caution">
    <text evidence="2">The sequence shown here is derived from an EMBL/GenBank/DDBJ whole genome shotgun (WGS) entry which is preliminary data.</text>
</comment>
<evidence type="ECO:0000313" key="2">
    <source>
        <dbReference type="EMBL" id="KZL88759.1"/>
    </source>
</evidence>
<evidence type="ECO:0000313" key="1">
    <source>
        <dbReference type="EMBL" id="KZL88669.1"/>
    </source>
</evidence>
<dbReference type="STRING" id="1121326.CLMAG_59580"/>
<organism evidence="2 3">
    <name type="scientific">Clostridium magnum DSM 2767</name>
    <dbReference type="NCBI Taxonomy" id="1121326"/>
    <lineage>
        <taxon>Bacteria</taxon>
        <taxon>Bacillati</taxon>
        <taxon>Bacillota</taxon>
        <taxon>Clostridia</taxon>
        <taxon>Eubacteriales</taxon>
        <taxon>Clostridiaceae</taxon>
        <taxon>Clostridium</taxon>
    </lineage>
</organism>
<dbReference type="Proteomes" id="UP000076603">
    <property type="component" value="Unassembled WGS sequence"/>
</dbReference>
<sequence>MCLEDWIEELLKLYEKGYVFWEALEIIKERMEDENGKTICTKEGKRT</sequence>
<dbReference type="RefSeq" id="WP_161487053.1">
    <property type="nucleotide sequence ID" value="NZ_FQXL01000080.1"/>
</dbReference>
<dbReference type="AlphaFoldDB" id="A0A162QNM5"/>
<keyword evidence="3" id="KW-1185">Reference proteome</keyword>
<protein>
    <submittedName>
        <fullName evidence="2">Uncharacterized protein</fullName>
    </submittedName>
</protein>
<reference evidence="2 3" key="1">
    <citation type="submission" date="2016-04" db="EMBL/GenBank/DDBJ databases">
        <title>Genome sequence of Clostridium magnum DSM 2767.</title>
        <authorList>
            <person name="Poehlein A."/>
            <person name="Uhlig R."/>
            <person name="Fischer R."/>
            <person name="Bahl H."/>
            <person name="Daniel R."/>
        </authorList>
    </citation>
    <scope>NUCLEOTIDE SEQUENCE [LARGE SCALE GENOMIC DNA]</scope>
    <source>
        <strain evidence="2 3">DSM 2767</strain>
    </source>
</reference>